<organism evidence="5 6">
    <name type="scientific">Ferrimonas pelagia</name>
    <dbReference type="NCBI Taxonomy" id="1177826"/>
    <lineage>
        <taxon>Bacteria</taxon>
        <taxon>Pseudomonadati</taxon>
        <taxon>Pseudomonadota</taxon>
        <taxon>Gammaproteobacteria</taxon>
        <taxon>Alteromonadales</taxon>
        <taxon>Ferrimonadaceae</taxon>
        <taxon>Ferrimonas</taxon>
    </lineage>
</organism>
<keyword evidence="6" id="KW-1185">Reference proteome</keyword>
<evidence type="ECO:0000313" key="5">
    <source>
        <dbReference type="EMBL" id="GAA4897827.1"/>
    </source>
</evidence>
<name>A0ABP9FBR5_9GAMM</name>
<evidence type="ECO:0000256" key="3">
    <source>
        <dbReference type="ARBA" id="ARBA00023186"/>
    </source>
</evidence>
<dbReference type="InterPro" id="IPR005623">
    <property type="entry name" value="Chaperone_NapD_NO3_reduct"/>
</dbReference>
<evidence type="ECO:0000256" key="1">
    <source>
        <dbReference type="ARBA" id="ARBA00004496"/>
    </source>
</evidence>
<proteinExistence type="inferred from homology"/>
<comment type="caution">
    <text evidence="5">The sequence shown here is derived from an EMBL/GenBank/DDBJ whole genome shotgun (WGS) entry which is preliminary data.</text>
</comment>
<keyword evidence="2 4" id="KW-0963">Cytoplasm</keyword>
<gene>
    <name evidence="4" type="primary">napD</name>
    <name evidence="5" type="ORF">GCM10023333_33970</name>
</gene>
<dbReference type="HAMAP" id="MF_02200">
    <property type="entry name" value="NapD"/>
    <property type="match status" value="1"/>
</dbReference>
<comment type="subunit">
    <text evidence="4">Interacts with the cytoplasmic NapA precursor.</text>
</comment>
<evidence type="ECO:0000313" key="6">
    <source>
        <dbReference type="Proteomes" id="UP001499988"/>
    </source>
</evidence>
<dbReference type="PANTHER" id="PTHR38603:SF1">
    <property type="entry name" value="CHAPERONE NAPD"/>
    <property type="match status" value="1"/>
</dbReference>
<dbReference type="Pfam" id="PF03927">
    <property type="entry name" value="NapD"/>
    <property type="match status" value="1"/>
</dbReference>
<comment type="similarity">
    <text evidence="4">Belongs to the NapD family.</text>
</comment>
<comment type="subcellular location">
    <subcellularLocation>
        <location evidence="1 4">Cytoplasm</location>
    </subcellularLocation>
</comment>
<dbReference type="EMBL" id="BAABJZ010000099">
    <property type="protein sequence ID" value="GAA4897827.1"/>
    <property type="molecule type" value="Genomic_DNA"/>
</dbReference>
<dbReference type="PANTHER" id="PTHR38603">
    <property type="entry name" value="CHAPERONE NAPD"/>
    <property type="match status" value="1"/>
</dbReference>
<dbReference type="RefSeq" id="WP_345336662.1">
    <property type="nucleotide sequence ID" value="NZ_BAABJZ010000099.1"/>
</dbReference>
<evidence type="ECO:0000256" key="2">
    <source>
        <dbReference type="ARBA" id="ARBA00022490"/>
    </source>
</evidence>
<evidence type="ECO:0000256" key="4">
    <source>
        <dbReference type="HAMAP-Rule" id="MF_02200"/>
    </source>
</evidence>
<dbReference type="Gene3D" id="3.30.70.920">
    <property type="match status" value="1"/>
</dbReference>
<protein>
    <recommendedName>
        <fullName evidence="4">Chaperone NapD</fullName>
    </recommendedName>
    <alternativeName>
        <fullName evidence="4">NapA signal peptide-binding chaperone NapD</fullName>
    </alternativeName>
</protein>
<reference evidence="6" key="1">
    <citation type="journal article" date="2019" name="Int. J. Syst. Evol. Microbiol.">
        <title>The Global Catalogue of Microorganisms (GCM) 10K type strain sequencing project: providing services to taxonomists for standard genome sequencing and annotation.</title>
        <authorList>
            <consortium name="The Broad Institute Genomics Platform"/>
            <consortium name="The Broad Institute Genome Sequencing Center for Infectious Disease"/>
            <person name="Wu L."/>
            <person name="Ma J."/>
        </authorList>
    </citation>
    <scope>NUCLEOTIDE SEQUENCE [LARGE SCALE GENOMIC DNA]</scope>
    <source>
        <strain evidence="6">JCM 18401</strain>
    </source>
</reference>
<dbReference type="Proteomes" id="UP001499988">
    <property type="component" value="Unassembled WGS sequence"/>
</dbReference>
<sequence>MTEHICSLVLSVMPPKRTQVEAAVEALDGASVAVADPSGKLVVLLEHSQQQAQVDCIDTIKGLPGVSATTLIYHQELENV</sequence>
<accession>A0ABP9FBR5</accession>
<comment type="function">
    <text evidence="4">Chaperone for NapA, the catalytic subunit of the periplasmic nitrate reductase. It binds directly and specifically to the twin-arginine signal peptide of NapA, preventing premature interaction with the Tat translocase and premature export.</text>
</comment>
<keyword evidence="3 4" id="KW-0143">Chaperone</keyword>